<dbReference type="NCBIfam" id="NF009732">
    <property type="entry name" value="PRK13255.1"/>
    <property type="match status" value="1"/>
</dbReference>
<evidence type="ECO:0000256" key="4">
    <source>
        <dbReference type="ARBA" id="ARBA00011905"/>
    </source>
</evidence>
<dbReference type="Gene3D" id="3.40.50.150">
    <property type="entry name" value="Vaccinia Virus protein VP39"/>
    <property type="match status" value="1"/>
</dbReference>
<dbReference type="SUPFAM" id="SSF53335">
    <property type="entry name" value="S-adenosyl-L-methionine-dependent methyltransferases"/>
    <property type="match status" value="1"/>
</dbReference>
<accession>A0A831RNN7</accession>
<dbReference type="GO" id="GO:0032259">
    <property type="term" value="P:methylation"/>
    <property type="evidence" value="ECO:0007669"/>
    <property type="project" value="UniProtKB-KW"/>
</dbReference>
<feature type="binding site" evidence="9">
    <location>
        <position position="10"/>
    </location>
    <ligand>
        <name>S-adenosyl-L-methionine</name>
        <dbReference type="ChEBI" id="CHEBI:59789"/>
    </ligand>
</feature>
<evidence type="ECO:0000256" key="5">
    <source>
        <dbReference type="ARBA" id="ARBA00022490"/>
    </source>
</evidence>
<dbReference type="EC" id="2.1.1.67" evidence="4 9"/>
<dbReference type="InterPro" id="IPR025835">
    <property type="entry name" value="Thiopurine_S-MeTrfase"/>
</dbReference>
<dbReference type="PANTHER" id="PTHR10259:SF11">
    <property type="entry name" value="THIOPURINE S-METHYLTRANSFERASE"/>
    <property type="match status" value="1"/>
</dbReference>
<evidence type="ECO:0000256" key="7">
    <source>
        <dbReference type="ARBA" id="ARBA00022679"/>
    </source>
</evidence>
<evidence type="ECO:0000256" key="9">
    <source>
        <dbReference type="HAMAP-Rule" id="MF_00812"/>
    </source>
</evidence>
<evidence type="ECO:0000256" key="8">
    <source>
        <dbReference type="ARBA" id="ARBA00022691"/>
    </source>
</evidence>
<dbReference type="EMBL" id="DRKP01000112">
    <property type="protein sequence ID" value="HEB96676.1"/>
    <property type="molecule type" value="Genomic_DNA"/>
</dbReference>
<keyword evidence="7 9" id="KW-0808">Transferase</keyword>
<evidence type="ECO:0000256" key="3">
    <source>
        <dbReference type="ARBA" id="ARBA00008145"/>
    </source>
</evidence>
<keyword evidence="6 9" id="KW-0489">Methyltransferase</keyword>
<keyword evidence="5 9" id="KW-0963">Cytoplasm</keyword>
<dbReference type="FunFam" id="3.40.50.150:FF:000101">
    <property type="entry name" value="Thiopurine S-methyltransferase"/>
    <property type="match status" value="1"/>
</dbReference>
<gene>
    <name evidence="9" type="primary">tpm</name>
    <name evidence="10" type="ORF">ENI96_09645</name>
</gene>
<dbReference type="GO" id="GO:0008119">
    <property type="term" value="F:thiopurine S-methyltransferase activity"/>
    <property type="evidence" value="ECO:0007669"/>
    <property type="project" value="UniProtKB-UniRule"/>
</dbReference>
<evidence type="ECO:0000313" key="10">
    <source>
        <dbReference type="EMBL" id="HEB96676.1"/>
    </source>
</evidence>
<proteinExistence type="inferred from homology"/>
<dbReference type="InterPro" id="IPR029063">
    <property type="entry name" value="SAM-dependent_MTases_sf"/>
</dbReference>
<feature type="binding site" evidence="9">
    <location>
        <position position="124"/>
    </location>
    <ligand>
        <name>S-adenosyl-L-methionine</name>
        <dbReference type="ChEBI" id="CHEBI:59789"/>
    </ligand>
</feature>
<comment type="similarity">
    <text evidence="3 9">Belongs to the class I-like SAM-binding methyltransferase superfamily. TPMT family.</text>
</comment>
<comment type="catalytic activity">
    <reaction evidence="1 9">
        <text>S-adenosyl-L-methionine + a thiopurine = S-adenosyl-L-homocysteine + a thiopurine S-methylether.</text>
        <dbReference type="EC" id="2.1.1.67"/>
    </reaction>
</comment>
<dbReference type="Pfam" id="PF05724">
    <property type="entry name" value="TPMT"/>
    <property type="match status" value="1"/>
</dbReference>
<dbReference type="InterPro" id="IPR022474">
    <property type="entry name" value="Thiopur_S-MeTfrase_Se/Te_detox"/>
</dbReference>
<dbReference type="GO" id="GO:0005737">
    <property type="term" value="C:cytoplasm"/>
    <property type="evidence" value="ECO:0007669"/>
    <property type="project" value="UniProtKB-SubCell"/>
</dbReference>
<feature type="binding site" evidence="9">
    <location>
        <position position="45"/>
    </location>
    <ligand>
        <name>S-adenosyl-L-methionine</name>
        <dbReference type="ChEBI" id="CHEBI:59789"/>
    </ligand>
</feature>
<dbReference type="GO" id="GO:0010038">
    <property type="term" value="P:response to metal ion"/>
    <property type="evidence" value="ECO:0007669"/>
    <property type="project" value="InterPro"/>
</dbReference>
<keyword evidence="8 9" id="KW-0949">S-adenosyl-L-methionine</keyword>
<name>A0A831RNN7_9GAMM</name>
<evidence type="ECO:0000256" key="6">
    <source>
        <dbReference type="ARBA" id="ARBA00022603"/>
    </source>
</evidence>
<dbReference type="AlphaFoldDB" id="A0A831RNN7"/>
<protein>
    <recommendedName>
        <fullName evidence="4 9">Thiopurine S-methyltransferase</fullName>
        <ecNumber evidence="4 9">2.1.1.67</ecNumber>
    </recommendedName>
    <alternativeName>
        <fullName evidence="9">Thiopurine methyltransferase</fullName>
    </alternativeName>
</protein>
<evidence type="ECO:0000256" key="1">
    <source>
        <dbReference type="ARBA" id="ARBA00000903"/>
    </source>
</evidence>
<feature type="binding site" evidence="9">
    <location>
        <position position="66"/>
    </location>
    <ligand>
        <name>S-adenosyl-L-methionine</name>
        <dbReference type="ChEBI" id="CHEBI:59789"/>
    </ligand>
</feature>
<dbReference type="InterPro" id="IPR008854">
    <property type="entry name" value="TPMT"/>
</dbReference>
<organism evidence="10">
    <name type="scientific">Sedimenticola thiotaurini</name>
    <dbReference type="NCBI Taxonomy" id="1543721"/>
    <lineage>
        <taxon>Bacteria</taxon>
        <taxon>Pseudomonadati</taxon>
        <taxon>Pseudomonadota</taxon>
        <taxon>Gammaproteobacteria</taxon>
        <taxon>Chromatiales</taxon>
        <taxon>Sedimenticolaceae</taxon>
        <taxon>Sedimenticola</taxon>
    </lineage>
</organism>
<comment type="subcellular location">
    <subcellularLocation>
        <location evidence="2 9">Cytoplasm</location>
    </subcellularLocation>
</comment>
<evidence type="ECO:0000256" key="2">
    <source>
        <dbReference type="ARBA" id="ARBA00004496"/>
    </source>
</evidence>
<reference evidence="10" key="1">
    <citation type="journal article" date="2020" name="mSystems">
        <title>Genome- and Community-Level Interaction Insights into Carbon Utilization and Element Cycling Functions of Hydrothermarchaeota in Hydrothermal Sediment.</title>
        <authorList>
            <person name="Zhou Z."/>
            <person name="Liu Y."/>
            <person name="Xu W."/>
            <person name="Pan J."/>
            <person name="Luo Z.H."/>
            <person name="Li M."/>
        </authorList>
    </citation>
    <scope>NUCLEOTIDE SEQUENCE [LARGE SCALE GENOMIC DNA]</scope>
    <source>
        <strain evidence="10">HyVt-443</strain>
    </source>
</reference>
<dbReference type="PROSITE" id="PS51585">
    <property type="entry name" value="SAM_MT_TPMT"/>
    <property type="match status" value="1"/>
</dbReference>
<dbReference type="HAMAP" id="MF_00812">
    <property type="entry name" value="Thiopur_methtran"/>
    <property type="match status" value="1"/>
</dbReference>
<dbReference type="PIRSF" id="PIRSF023956">
    <property type="entry name" value="Thiopurine_S-methyltransferase"/>
    <property type="match status" value="1"/>
</dbReference>
<dbReference type="NCBIfam" id="TIGR03840">
    <property type="entry name" value="TMPT_Se_Te"/>
    <property type="match status" value="1"/>
</dbReference>
<sequence>MKADFWHQRWQRNQIGFHQREINTHLQAFWDRLDLAAGCPVFVPLCGKSRDLLWLRSRGHRVLGVELSPIATRAFFDENRLEPVTHTPAGPFERFEMDGITILCGDFFRLTADRLEGVCGVYDRASLVALPPPMRPDYARHLGAILPPDACLLLVTMEYPQQQMQGPPFSVGEAEVRQLFGDRFLIEPLYRQEILDENPRFRDKGLTALEEKVYRLSPPPA</sequence>
<dbReference type="PANTHER" id="PTHR10259">
    <property type="entry name" value="THIOPURINE S-METHYLTRANSFERASE"/>
    <property type="match status" value="1"/>
</dbReference>
<dbReference type="Proteomes" id="UP000886251">
    <property type="component" value="Unassembled WGS sequence"/>
</dbReference>
<comment type="caution">
    <text evidence="10">The sequence shown here is derived from an EMBL/GenBank/DDBJ whole genome shotgun (WGS) entry which is preliminary data.</text>
</comment>